<evidence type="ECO:0000256" key="5">
    <source>
        <dbReference type="ARBA" id="ARBA00023163"/>
    </source>
</evidence>
<keyword evidence="2" id="KW-0902">Two-component regulatory system</keyword>
<reference evidence="8" key="1">
    <citation type="submission" date="2016-10" db="EMBL/GenBank/DDBJ databases">
        <title>Sequence of Gallionella enrichment culture.</title>
        <authorList>
            <person name="Poehlein A."/>
            <person name="Muehling M."/>
            <person name="Daniel R."/>
        </authorList>
    </citation>
    <scope>NUCLEOTIDE SEQUENCE</scope>
</reference>
<sequence length="242" mass="27202">MSTPSQLPALVLVVDDEDSVADLLIDALHLGGYRSLRAKDGMDALRILRDETPDLLLLDVNMPVMDGFELLERIRTKGDNTPALFLTARQDRQDTTRGFVLGADDYITKPFGLEELLLRVAAVLRRTMKVEISSDVLRCGPVELHSLTHEVFVDSELVTLSPTEFRLLEYLIQNQRRVLTKTQLLSSVWDIDFEAETSVVDTYISYLRKKIDPEGTGLIRTVRGVGFQLRDPKANKSSQAKS</sequence>
<dbReference type="AlphaFoldDB" id="A0A1J5QDH4"/>
<keyword evidence="4" id="KW-0238">DNA-binding</keyword>
<dbReference type="SUPFAM" id="SSF52172">
    <property type="entry name" value="CheY-like"/>
    <property type="match status" value="1"/>
</dbReference>
<dbReference type="Pfam" id="PF00072">
    <property type="entry name" value="Response_reg"/>
    <property type="match status" value="1"/>
</dbReference>
<dbReference type="GO" id="GO:0006355">
    <property type="term" value="P:regulation of DNA-templated transcription"/>
    <property type="evidence" value="ECO:0007669"/>
    <property type="project" value="InterPro"/>
</dbReference>
<dbReference type="InterPro" id="IPR001867">
    <property type="entry name" value="OmpR/PhoB-type_DNA-bd"/>
</dbReference>
<evidence type="ECO:0000256" key="4">
    <source>
        <dbReference type="ARBA" id="ARBA00023125"/>
    </source>
</evidence>
<gene>
    <name evidence="8" type="primary">mprA_23</name>
    <name evidence="8" type="ORF">GALL_443610</name>
</gene>
<keyword evidence="1" id="KW-0597">Phosphoprotein</keyword>
<dbReference type="CDD" id="cd00383">
    <property type="entry name" value="trans_reg_C"/>
    <property type="match status" value="1"/>
</dbReference>
<accession>A0A1J5QDH4</accession>
<proteinExistence type="predicted"/>
<dbReference type="Gene3D" id="6.10.250.690">
    <property type="match status" value="1"/>
</dbReference>
<dbReference type="InterPro" id="IPR001789">
    <property type="entry name" value="Sig_transdc_resp-reg_receiver"/>
</dbReference>
<dbReference type="GO" id="GO:0000976">
    <property type="term" value="F:transcription cis-regulatory region binding"/>
    <property type="evidence" value="ECO:0007669"/>
    <property type="project" value="TreeGrafter"/>
</dbReference>
<dbReference type="EMBL" id="MLJW01002662">
    <property type="protein sequence ID" value="OIQ73997.1"/>
    <property type="molecule type" value="Genomic_DNA"/>
</dbReference>
<keyword evidence="5" id="KW-0804">Transcription</keyword>
<dbReference type="Pfam" id="PF00486">
    <property type="entry name" value="Trans_reg_C"/>
    <property type="match status" value="1"/>
</dbReference>
<evidence type="ECO:0000256" key="2">
    <source>
        <dbReference type="ARBA" id="ARBA00023012"/>
    </source>
</evidence>
<comment type="caution">
    <text evidence="8">The sequence shown here is derived from an EMBL/GenBank/DDBJ whole genome shotgun (WGS) entry which is preliminary data.</text>
</comment>
<dbReference type="PROSITE" id="PS51755">
    <property type="entry name" value="OMPR_PHOB"/>
    <property type="match status" value="1"/>
</dbReference>
<evidence type="ECO:0000256" key="3">
    <source>
        <dbReference type="ARBA" id="ARBA00023015"/>
    </source>
</evidence>
<dbReference type="CDD" id="cd17574">
    <property type="entry name" value="REC_OmpR"/>
    <property type="match status" value="1"/>
</dbReference>
<evidence type="ECO:0000256" key="1">
    <source>
        <dbReference type="ARBA" id="ARBA00022553"/>
    </source>
</evidence>
<dbReference type="GO" id="GO:0032993">
    <property type="term" value="C:protein-DNA complex"/>
    <property type="evidence" value="ECO:0007669"/>
    <property type="project" value="TreeGrafter"/>
</dbReference>
<dbReference type="SMART" id="SM00862">
    <property type="entry name" value="Trans_reg_C"/>
    <property type="match status" value="1"/>
</dbReference>
<dbReference type="GO" id="GO:0005829">
    <property type="term" value="C:cytosol"/>
    <property type="evidence" value="ECO:0007669"/>
    <property type="project" value="TreeGrafter"/>
</dbReference>
<dbReference type="PANTHER" id="PTHR48111">
    <property type="entry name" value="REGULATOR OF RPOS"/>
    <property type="match status" value="1"/>
</dbReference>
<evidence type="ECO:0000259" key="6">
    <source>
        <dbReference type="PROSITE" id="PS50110"/>
    </source>
</evidence>
<dbReference type="Gene3D" id="1.10.10.10">
    <property type="entry name" value="Winged helix-like DNA-binding domain superfamily/Winged helix DNA-binding domain"/>
    <property type="match status" value="1"/>
</dbReference>
<dbReference type="InterPro" id="IPR036388">
    <property type="entry name" value="WH-like_DNA-bd_sf"/>
</dbReference>
<evidence type="ECO:0000259" key="7">
    <source>
        <dbReference type="PROSITE" id="PS51755"/>
    </source>
</evidence>
<feature type="domain" description="Response regulatory" evidence="6">
    <location>
        <begin position="10"/>
        <end position="124"/>
    </location>
</feature>
<protein>
    <submittedName>
        <fullName evidence="8">Response regulator MprA</fullName>
    </submittedName>
</protein>
<dbReference type="InterPro" id="IPR039420">
    <property type="entry name" value="WalR-like"/>
</dbReference>
<dbReference type="SMART" id="SM00448">
    <property type="entry name" value="REC"/>
    <property type="match status" value="1"/>
</dbReference>
<dbReference type="InterPro" id="IPR011006">
    <property type="entry name" value="CheY-like_superfamily"/>
</dbReference>
<dbReference type="PROSITE" id="PS50110">
    <property type="entry name" value="RESPONSE_REGULATORY"/>
    <property type="match status" value="1"/>
</dbReference>
<dbReference type="Gene3D" id="3.40.50.2300">
    <property type="match status" value="1"/>
</dbReference>
<dbReference type="PANTHER" id="PTHR48111:SF1">
    <property type="entry name" value="TWO-COMPONENT RESPONSE REGULATOR ORR33"/>
    <property type="match status" value="1"/>
</dbReference>
<dbReference type="GO" id="GO:0000156">
    <property type="term" value="F:phosphorelay response regulator activity"/>
    <property type="evidence" value="ECO:0007669"/>
    <property type="project" value="TreeGrafter"/>
</dbReference>
<name>A0A1J5QDH4_9ZZZZ</name>
<organism evidence="8">
    <name type="scientific">mine drainage metagenome</name>
    <dbReference type="NCBI Taxonomy" id="410659"/>
    <lineage>
        <taxon>unclassified sequences</taxon>
        <taxon>metagenomes</taxon>
        <taxon>ecological metagenomes</taxon>
    </lineage>
</organism>
<dbReference type="FunFam" id="1.10.10.10:FF:000005">
    <property type="entry name" value="Two-component system response regulator"/>
    <property type="match status" value="1"/>
</dbReference>
<feature type="domain" description="OmpR/PhoB-type" evidence="7">
    <location>
        <begin position="134"/>
        <end position="231"/>
    </location>
</feature>
<keyword evidence="3" id="KW-0805">Transcription regulation</keyword>
<evidence type="ECO:0000313" key="8">
    <source>
        <dbReference type="EMBL" id="OIQ73997.1"/>
    </source>
</evidence>